<dbReference type="InterPro" id="IPR021183">
    <property type="entry name" value="NatA_aux_su"/>
</dbReference>
<dbReference type="InterPro" id="IPR011990">
    <property type="entry name" value="TPR-like_helical_dom_sf"/>
</dbReference>
<evidence type="ECO:0000256" key="1">
    <source>
        <dbReference type="ARBA" id="ARBA00022737"/>
    </source>
</evidence>
<organism evidence="5 6">
    <name type="scientific">Zancudomyces culisetae</name>
    <name type="common">Gut fungus</name>
    <name type="synonym">Smittium culisetae</name>
    <dbReference type="NCBI Taxonomy" id="1213189"/>
    <lineage>
        <taxon>Eukaryota</taxon>
        <taxon>Fungi</taxon>
        <taxon>Fungi incertae sedis</taxon>
        <taxon>Zoopagomycota</taxon>
        <taxon>Kickxellomycotina</taxon>
        <taxon>Harpellomycetes</taxon>
        <taxon>Harpellales</taxon>
        <taxon>Legeriomycetaceae</taxon>
        <taxon>Zancudomyces</taxon>
    </lineage>
</organism>
<dbReference type="Gene3D" id="1.25.40.1040">
    <property type="match status" value="1"/>
</dbReference>
<dbReference type="Pfam" id="PF12569">
    <property type="entry name" value="NatA_aux_su"/>
    <property type="match status" value="1"/>
</dbReference>
<reference evidence="6" key="2">
    <citation type="submission" date="2017-01" db="EMBL/GenBank/DDBJ databases">
        <authorList>
            <person name="Wang Y."/>
            <person name="White M."/>
            <person name="Kvist S."/>
            <person name="Moncalvo J.-M."/>
        </authorList>
    </citation>
    <scope>NUCLEOTIDE SEQUENCE [LARGE SCALE GENOMIC DNA]</scope>
    <source>
        <strain evidence="6">COL-18-3</strain>
    </source>
</reference>
<dbReference type="PANTHER" id="PTHR22767">
    <property type="entry name" value="N-TERMINAL ACETYLTRANSFERASE-RELATED"/>
    <property type="match status" value="1"/>
</dbReference>
<evidence type="ECO:0000313" key="6">
    <source>
        <dbReference type="Proteomes" id="UP000188320"/>
    </source>
</evidence>
<dbReference type="GO" id="GO:0016740">
    <property type="term" value="F:transferase activity"/>
    <property type="evidence" value="ECO:0007669"/>
    <property type="project" value="UniProtKB-KW"/>
</dbReference>
<dbReference type="SUPFAM" id="SSF48452">
    <property type="entry name" value="TPR-like"/>
    <property type="match status" value="1"/>
</dbReference>
<dbReference type="EMBL" id="LSSK01001515">
    <property type="protein sequence ID" value="OMH79539.1"/>
    <property type="molecule type" value="Genomic_DNA"/>
</dbReference>
<dbReference type="Proteomes" id="UP000188320">
    <property type="component" value="Unassembled WGS sequence"/>
</dbReference>
<dbReference type="PANTHER" id="PTHR22767:SF2">
    <property type="entry name" value="N(ALPHA)-ACETYLTRANSFERASE 15_16, ISOFORM A"/>
    <property type="match status" value="1"/>
</dbReference>
<keyword evidence="1" id="KW-0677">Repeat</keyword>
<protein>
    <submittedName>
        <fullName evidence="5">N-terminal acetyltransferase A complex subunit nat1</fullName>
    </submittedName>
</protein>
<proteinExistence type="predicted"/>
<evidence type="ECO:0000256" key="3">
    <source>
        <dbReference type="SAM" id="MobiDB-lite"/>
    </source>
</evidence>
<name>A0A1R1PLB9_ZANCU</name>
<dbReference type="AlphaFoldDB" id="A0A1R1PLB9"/>
<dbReference type="GO" id="GO:0031415">
    <property type="term" value="C:NatA complex"/>
    <property type="evidence" value="ECO:0007669"/>
    <property type="project" value="TreeGrafter"/>
</dbReference>
<evidence type="ECO:0000256" key="2">
    <source>
        <dbReference type="ARBA" id="ARBA00022803"/>
    </source>
</evidence>
<dbReference type="Gene3D" id="1.25.40.1010">
    <property type="match status" value="2"/>
</dbReference>
<reference evidence="5" key="1">
    <citation type="submission" date="2017-01" db="EMBL/GenBank/DDBJ databases">
        <authorList>
            <person name="Mah S.A."/>
            <person name="Swanson W.J."/>
            <person name="Moy G.W."/>
            <person name="Vacquier V.D."/>
        </authorList>
    </citation>
    <scope>NUCLEOTIDE SEQUENCE [LARGE SCALE GENOMIC DNA]</scope>
    <source>
        <strain evidence="5">COL-18-3</strain>
    </source>
</reference>
<dbReference type="EMBL" id="LSSK01000830">
    <property type="protein sequence ID" value="OMH81755.1"/>
    <property type="molecule type" value="Genomic_DNA"/>
</dbReference>
<accession>A0A1R1PLB9</accession>
<evidence type="ECO:0000313" key="5">
    <source>
        <dbReference type="EMBL" id="OMH81755.1"/>
    </source>
</evidence>
<feature type="region of interest" description="Disordered" evidence="3">
    <location>
        <begin position="360"/>
        <end position="380"/>
    </location>
</feature>
<comment type="caution">
    <text evidence="5">The sequence shown here is derived from an EMBL/GenBank/DDBJ whole genome shotgun (WGS) entry which is preliminary data.</text>
</comment>
<evidence type="ECO:0000313" key="4">
    <source>
        <dbReference type="EMBL" id="OMH79539.1"/>
    </source>
</evidence>
<dbReference type="OrthoDB" id="10263032at2759"/>
<gene>
    <name evidence="5" type="ORF">AX774_g4777</name>
    <name evidence="4" type="ORF">AX774_g7037</name>
</gene>
<keyword evidence="2" id="KW-0802">TPR repeat</keyword>
<sequence>MGNKEAAKGVYVGLVERNSDNEEYLKGYLRSLSLWKDEAEASPEPGMVQALRDLLEKYPRSNTIQKWILQVTFGEKFSKEAEKYLREQIDKGIPSLFKNLKGIIMDKNKDETQKGKKLREIVESINKSLLETGKYPGITEQANEKARQWSEYFLAQYYDYLGMHKESLDIIEKTEADQDDKAEWQVLKAKVLKHQGDLVGAKDAMNVARVDQKADRFLNTKTVKYLLRCGDVKEAEKTIQLFIRDDAVHKKQELVDMQVVWYFLEKARAFRNKHKFPRALVHYNQVIAAHNEFYDDQLDFHAYCLRKSTLKPYLNLLSWEDSMYDSSKSYIEAVGGFLGGLVYLHDRCFKAKHITTSNTPAVTPTTTTTTTSSSSSSSVPASEDEVALSLPYAKSSSPLDFAAPILSTISKLNLKTPKLWLSSFAVYFRTGKYSDALQCLFNAASSSNLFDSDSRDYFAVFASLFALSLVLDLSDAQYSAQLDKILSTLNANKLSATFAKTDFTACYPAPADAQKLDRLLDFLTSSPLSSSISTSTGLQLNYYSAVLDSLKALTSSSSPSLVPVHLDSLYSRILSVFSKNIIPLLSSQNSTSRLELSDILSIKDSLYLAIELCKLDTKHINTSKDNNKKVLENLNVVLADLQALYTSFISKATELFPRATTLTSN</sequence>
<keyword evidence="6" id="KW-1185">Reference proteome</keyword>
<keyword evidence="5" id="KW-0808">Transferase</keyword>